<dbReference type="EMBL" id="QHKM01000002">
    <property type="protein sequence ID" value="RAK68010.1"/>
    <property type="molecule type" value="Genomic_DNA"/>
</dbReference>
<gene>
    <name evidence="1" type="ORF">DLM85_08180</name>
</gene>
<protein>
    <submittedName>
        <fullName evidence="1">Uncharacterized protein</fullName>
    </submittedName>
</protein>
<evidence type="ECO:0000313" key="2">
    <source>
        <dbReference type="Proteomes" id="UP000248553"/>
    </source>
</evidence>
<sequence>MEELLLRAAQKFAPPLHVAETLPLDPAQRLQLLQELQEASRALNETRSFRNRSLLPVLDRLTAGAKTRYVVALLEQGITRQPGNFDKQKVKSALVTAFSLGTVRYTPYLAVTYVGLFVFDRQEKRIDYYNYPSIATVEADPLNGSNVETVLHTLLARDFDVPPHTSALNAPQP</sequence>
<organism evidence="1 2">
    <name type="scientific">Hymenobacter edaphi</name>
    <dbReference type="NCBI Taxonomy" id="2211146"/>
    <lineage>
        <taxon>Bacteria</taxon>
        <taxon>Pseudomonadati</taxon>
        <taxon>Bacteroidota</taxon>
        <taxon>Cytophagia</taxon>
        <taxon>Cytophagales</taxon>
        <taxon>Hymenobacteraceae</taxon>
        <taxon>Hymenobacter</taxon>
    </lineage>
</organism>
<dbReference type="Proteomes" id="UP000248553">
    <property type="component" value="Unassembled WGS sequence"/>
</dbReference>
<reference evidence="2" key="1">
    <citation type="submission" date="2018-05" db="EMBL/GenBank/DDBJ databases">
        <authorList>
            <person name="Nie L."/>
        </authorList>
    </citation>
    <scope>NUCLEOTIDE SEQUENCE [LARGE SCALE GENOMIC DNA]</scope>
    <source>
        <strain evidence="2">NL</strain>
    </source>
</reference>
<evidence type="ECO:0000313" key="1">
    <source>
        <dbReference type="EMBL" id="RAK68010.1"/>
    </source>
</evidence>
<keyword evidence="2" id="KW-1185">Reference proteome</keyword>
<proteinExistence type="predicted"/>
<name>A0A328BKZ3_9BACT</name>
<accession>A0A328BKZ3</accession>
<comment type="caution">
    <text evidence="1">The sequence shown here is derived from an EMBL/GenBank/DDBJ whole genome shotgun (WGS) entry which is preliminary data.</text>
</comment>
<dbReference type="AlphaFoldDB" id="A0A328BKZ3"/>